<dbReference type="EMBL" id="LFZN01000088">
    <property type="protein sequence ID" value="KXS99635.1"/>
    <property type="molecule type" value="Genomic_DNA"/>
</dbReference>
<feature type="domain" description="Rhodopsin" evidence="7">
    <location>
        <begin position="92"/>
        <end position="234"/>
    </location>
</feature>
<evidence type="ECO:0000259" key="7">
    <source>
        <dbReference type="Pfam" id="PF20684"/>
    </source>
</evidence>
<dbReference type="PANTHER" id="PTHR33048:SF42">
    <property type="entry name" value="INTEGRAL MEMBRANE PROTEIN"/>
    <property type="match status" value="1"/>
</dbReference>
<dbReference type="OrthoDB" id="3934549at2759"/>
<organism evidence="8 9">
    <name type="scientific">Pseudocercospora eumusae</name>
    <dbReference type="NCBI Taxonomy" id="321146"/>
    <lineage>
        <taxon>Eukaryota</taxon>
        <taxon>Fungi</taxon>
        <taxon>Dikarya</taxon>
        <taxon>Ascomycota</taxon>
        <taxon>Pezizomycotina</taxon>
        <taxon>Dothideomycetes</taxon>
        <taxon>Dothideomycetidae</taxon>
        <taxon>Mycosphaerellales</taxon>
        <taxon>Mycosphaerellaceae</taxon>
        <taxon>Pseudocercospora</taxon>
    </lineage>
</organism>
<proteinExistence type="inferred from homology"/>
<keyword evidence="2 6" id="KW-0812">Transmembrane</keyword>
<sequence>MASTAVGGVITSAVSAPNVSQGPLLERLIWALLGVSILVVVLRLYTKWHTARRLFVDDVLMVFAVLFGLAHAIIIQLAIEYKFGQHIIDIFVIVNVVGLVVFFVQCGTNLDTFWTFEKQFKYDEYCWNPDIQTDFQYGMGAFNTATDAFLSILPAILVEHTLLSRKNKIGLALLLCLSIFAMGASIVKTYEAKVLSEVTDYTYSLSTYVVAMSVELNVVIITASIPLLRPLWKRSRNDEGGPPAQPPLWHTHIPLSSAFSSKNHSRTNTTQLTSMSSLDQIVAIDPHQAPLPSPGITVTTEVEVTYQRMDAPHVHAALVGLIQGERENPRLARY</sequence>
<feature type="transmembrane region" description="Helical" evidence="6">
    <location>
        <begin position="85"/>
        <end position="104"/>
    </location>
</feature>
<comment type="subcellular location">
    <subcellularLocation>
        <location evidence="1">Membrane</location>
        <topology evidence="1">Multi-pass membrane protein</topology>
    </subcellularLocation>
</comment>
<keyword evidence="9" id="KW-1185">Reference proteome</keyword>
<evidence type="ECO:0000256" key="1">
    <source>
        <dbReference type="ARBA" id="ARBA00004141"/>
    </source>
</evidence>
<accession>A0A139HB21</accession>
<evidence type="ECO:0000313" key="9">
    <source>
        <dbReference type="Proteomes" id="UP000070133"/>
    </source>
</evidence>
<evidence type="ECO:0000256" key="6">
    <source>
        <dbReference type="SAM" id="Phobius"/>
    </source>
</evidence>
<feature type="transmembrane region" description="Helical" evidence="6">
    <location>
        <begin position="207"/>
        <end position="228"/>
    </location>
</feature>
<dbReference type="InterPro" id="IPR052337">
    <property type="entry name" value="SAT4-like"/>
</dbReference>
<name>A0A139HB21_9PEZI</name>
<dbReference type="InterPro" id="IPR049326">
    <property type="entry name" value="Rhodopsin_dom_fungi"/>
</dbReference>
<dbReference type="Proteomes" id="UP000070133">
    <property type="component" value="Unassembled WGS sequence"/>
</dbReference>
<reference evidence="8 9" key="1">
    <citation type="submission" date="2015-07" db="EMBL/GenBank/DDBJ databases">
        <title>Comparative genomics of the Sigatoka disease complex on banana suggests a link between parallel evolutionary changes in Pseudocercospora fijiensis and Pseudocercospora eumusae and increased virulence on the banana host.</title>
        <authorList>
            <person name="Chang T.-C."/>
            <person name="Salvucci A."/>
            <person name="Crous P.W."/>
            <person name="Stergiopoulos I."/>
        </authorList>
    </citation>
    <scope>NUCLEOTIDE SEQUENCE [LARGE SCALE GENOMIC DNA]</scope>
    <source>
        <strain evidence="8 9">CBS 114824</strain>
    </source>
</reference>
<dbReference type="PANTHER" id="PTHR33048">
    <property type="entry name" value="PTH11-LIKE INTEGRAL MEMBRANE PROTEIN (AFU_ORTHOLOGUE AFUA_5G11245)"/>
    <property type="match status" value="1"/>
</dbReference>
<keyword evidence="3 6" id="KW-1133">Transmembrane helix</keyword>
<evidence type="ECO:0000256" key="3">
    <source>
        <dbReference type="ARBA" id="ARBA00022989"/>
    </source>
</evidence>
<evidence type="ECO:0000256" key="5">
    <source>
        <dbReference type="ARBA" id="ARBA00038359"/>
    </source>
</evidence>
<feature type="transmembrane region" description="Helical" evidence="6">
    <location>
        <begin position="169"/>
        <end position="187"/>
    </location>
</feature>
<feature type="transmembrane region" description="Helical" evidence="6">
    <location>
        <begin position="28"/>
        <end position="46"/>
    </location>
</feature>
<dbReference type="AlphaFoldDB" id="A0A139HB21"/>
<dbReference type="STRING" id="321146.A0A139HB21"/>
<protein>
    <recommendedName>
        <fullName evidence="7">Rhodopsin domain-containing protein</fullName>
    </recommendedName>
</protein>
<evidence type="ECO:0000256" key="2">
    <source>
        <dbReference type="ARBA" id="ARBA00022692"/>
    </source>
</evidence>
<comment type="similarity">
    <text evidence="5">Belongs to the SAT4 family.</text>
</comment>
<dbReference type="Pfam" id="PF20684">
    <property type="entry name" value="Fung_rhodopsin"/>
    <property type="match status" value="1"/>
</dbReference>
<feature type="transmembrane region" description="Helical" evidence="6">
    <location>
        <begin position="58"/>
        <end position="79"/>
    </location>
</feature>
<gene>
    <name evidence="8" type="ORF">AC578_9906</name>
</gene>
<evidence type="ECO:0000313" key="8">
    <source>
        <dbReference type="EMBL" id="KXS99635.1"/>
    </source>
</evidence>
<keyword evidence="4 6" id="KW-0472">Membrane</keyword>
<comment type="caution">
    <text evidence="8">The sequence shown here is derived from an EMBL/GenBank/DDBJ whole genome shotgun (WGS) entry which is preliminary data.</text>
</comment>
<evidence type="ECO:0000256" key="4">
    <source>
        <dbReference type="ARBA" id="ARBA00023136"/>
    </source>
</evidence>
<dbReference type="GO" id="GO:0016020">
    <property type="term" value="C:membrane"/>
    <property type="evidence" value="ECO:0007669"/>
    <property type="project" value="UniProtKB-SubCell"/>
</dbReference>